<dbReference type="EMBL" id="PFNO01000126">
    <property type="protein sequence ID" value="PIZ48366.1"/>
    <property type="molecule type" value="Genomic_DNA"/>
</dbReference>
<proteinExistence type="predicted"/>
<organism evidence="3 4">
    <name type="scientific">Candidatus Woesebacteria bacterium CG_4_10_14_0_2_um_filter_39_14</name>
    <dbReference type="NCBI Taxonomy" id="1975054"/>
    <lineage>
        <taxon>Bacteria</taxon>
        <taxon>Candidatus Woeseibacteriota</taxon>
    </lineage>
</organism>
<dbReference type="AlphaFoldDB" id="A0A2M7TM87"/>
<dbReference type="SUPFAM" id="SSF159774">
    <property type="entry name" value="YerB-like"/>
    <property type="match status" value="1"/>
</dbReference>
<feature type="domain" description="DUF3048" evidence="1">
    <location>
        <begin position="75"/>
        <end position="229"/>
    </location>
</feature>
<accession>A0A2M7TM87</accession>
<dbReference type="InterPro" id="IPR021416">
    <property type="entry name" value="DUF3048_N"/>
</dbReference>
<comment type="caution">
    <text evidence="3">The sequence shown here is derived from an EMBL/GenBank/DDBJ whole genome shotgun (WGS) entry which is preliminary data.</text>
</comment>
<evidence type="ECO:0000259" key="1">
    <source>
        <dbReference type="Pfam" id="PF11258"/>
    </source>
</evidence>
<dbReference type="Pfam" id="PF11258">
    <property type="entry name" value="DUF3048"/>
    <property type="match status" value="1"/>
</dbReference>
<sequence length="389" mass="43577">MIFKNKSKLILIIGGVLVYLASAGLSYGAFRFLGGGDRLLSPVDITPGSGFKIDPNAPKTEACPLTGVLFSKAERQIWEQRRPLTVMVENHEESRPQSGLSKADVVYEAVAEGGITRFLAVFYCGAAAEEVTIGPVRSARTYFMDFASEYGDYPLYAHVGGANIPGPANALGQIGDYGWLAKGNDLNQFSLGFPVFWRDYERIGHPVATEHTMYSTTEKLWEVAQKRGLTNVDDEGNKWDATFSQWQFKEEAKLDERGEVARVEFSFWENNPEYAVRWEYQKDNNNYLRFNNGQSLKDLNNDSQLQAKTVIIQLMKEKGPIDEVKHILYTTLGSGQALIFQDGQVIEGTWIKAKRQSRTKFTDSSGKEISLNRGPIWIEIVPVGGEVKY</sequence>
<dbReference type="InterPro" id="IPR035328">
    <property type="entry name" value="DUF3048_C"/>
</dbReference>
<protein>
    <recommendedName>
        <fullName evidence="5">DUF3048 domain-containing protein</fullName>
    </recommendedName>
</protein>
<name>A0A2M7TM87_9BACT</name>
<gene>
    <name evidence="3" type="ORF">COY29_03920</name>
</gene>
<dbReference type="Pfam" id="PF17479">
    <property type="entry name" value="DUF3048_C"/>
    <property type="match status" value="1"/>
</dbReference>
<dbReference type="InterPro" id="IPR023158">
    <property type="entry name" value="YerB-like_sf"/>
</dbReference>
<dbReference type="Proteomes" id="UP000229753">
    <property type="component" value="Unassembled WGS sequence"/>
</dbReference>
<dbReference type="Gene3D" id="3.50.90.10">
    <property type="entry name" value="YerB-like"/>
    <property type="match status" value="1"/>
</dbReference>
<evidence type="ECO:0000313" key="4">
    <source>
        <dbReference type="Proteomes" id="UP000229753"/>
    </source>
</evidence>
<evidence type="ECO:0000259" key="2">
    <source>
        <dbReference type="Pfam" id="PF17479"/>
    </source>
</evidence>
<reference evidence="4" key="1">
    <citation type="submission" date="2017-09" db="EMBL/GenBank/DDBJ databases">
        <title>Depth-based differentiation of microbial function through sediment-hosted aquifers and enrichment of novel symbionts in the deep terrestrial subsurface.</title>
        <authorList>
            <person name="Probst A.J."/>
            <person name="Ladd B."/>
            <person name="Jarett J.K."/>
            <person name="Geller-Mcgrath D.E."/>
            <person name="Sieber C.M.K."/>
            <person name="Emerson J.B."/>
            <person name="Anantharaman K."/>
            <person name="Thomas B.C."/>
            <person name="Malmstrom R."/>
            <person name="Stieglmeier M."/>
            <person name="Klingl A."/>
            <person name="Woyke T."/>
            <person name="Ryan C.M."/>
            <person name="Banfield J.F."/>
        </authorList>
    </citation>
    <scope>NUCLEOTIDE SEQUENCE [LARGE SCALE GENOMIC DNA]</scope>
</reference>
<evidence type="ECO:0008006" key="5">
    <source>
        <dbReference type="Google" id="ProtNLM"/>
    </source>
</evidence>
<evidence type="ECO:0000313" key="3">
    <source>
        <dbReference type="EMBL" id="PIZ48366.1"/>
    </source>
</evidence>
<feature type="domain" description="DUF3048" evidence="2">
    <location>
        <begin position="270"/>
        <end position="378"/>
    </location>
</feature>